<gene>
    <name evidence="3" type="ORF">SAMN05421812_103452</name>
</gene>
<keyword evidence="1" id="KW-1133">Transmembrane helix</keyword>
<evidence type="ECO:0000259" key="2">
    <source>
        <dbReference type="Pfam" id="PF13845"/>
    </source>
</evidence>
<feature type="transmembrane region" description="Helical" evidence="1">
    <location>
        <begin position="17"/>
        <end position="38"/>
    </location>
</feature>
<accession>A0A239KCU0</accession>
<evidence type="ECO:0000313" key="4">
    <source>
        <dbReference type="Proteomes" id="UP000198362"/>
    </source>
</evidence>
<feature type="domain" description="Septum formation-related" evidence="2">
    <location>
        <begin position="60"/>
        <end position="152"/>
    </location>
</feature>
<evidence type="ECO:0000313" key="3">
    <source>
        <dbReference type="EMBL" id="SNT15941.1"/>
    </source>
</evidence>
<dbReference type="RefSeq" id="WP_089246972.1">
    <property type="nucleotide sequence ID" value="NZ_FZPH01000003.1"/>
</dbReference>
<evidence type="ECO:0000256" key="1">
    <source>
        <dbReference type="SAM" id="Phobius"/>
    </source>
</evidence>
<reference evidence="3 4" key="1">
    <citation type="submission" date="2017-06" db="EMBL/GenBank/DDBJ databases">
        <authorList>
            <person name="Kim H.J."/>
            <person name="Triplett B.A."/>
        </authorList>
    </citation>
    <scope>NUCLEOTIDE SEQUENCE [LARGE SCALE GENOMIC DNA]</scope>
    <source>
        <strain evidence="3 4">CGMCC 4.5593</strain>
    </source>
</reference>
<keyword evidence="1" id="KW-0812">Transmembrane</keyword>
<proteinExistence type="predicted"/>
<organism evidence="3 4">
    <name type="scientific">Asanoa hainanensis</name>
    <dbReference type="NCBI Taxonomy" id="560556"/>
    <lineage>
        <taxon>Bacteria</taxon>
        <taxon>Bacillati</taxon>
        <taxon>Actinomycetota</taxon>
        <taxon>Actinomycetes</taxon>
        <taxon>Micromonosporales</taxon>
        <taxon>Micromonosporaceae</taxon>
        <taxon>Asanoa</taxon>
    </lineage>
</organism>
<dbReference type="AlphaFoldDB" id="A0A239KCU0"/>
<dbReference type="OrthoDB" id="3628931at2"/>
<protein>
    <submittedName>
        <fullName evidence="3">Septum formation</fullName>
    </submittedName>
</protein>
<keyword evidence="1" id="KW-0472">Membrane</keyword>
<dbReference type="InterPro" id="IPR026004">
    <property type="entry name" value="Septum_form"/>
</dbReference>
<dbReference type="EMBL" id="FZPH01000003">
    <property type="protein sequence ID" value="SNT15941.1"/>
    <property type="molecule type" value="Genomic_DNA"/>
</dbReference>
<keyword evidence="4" id="KW-1185">Reference proteome</keyword>
<dbReference type="Pfam" id="PF13845">
    <property type="entry name" value="Septum_form"/>
    <property type="match status" value="1"/>
</dbReference>
<dbReference type="Proteomes" id="UP000198362">
    <property type="component" value="Unassembled WGS sequence"/>
</dbReference>
<sequence length="167" mass="18566">MTEIHPQLLAKRRRRRVLIAAGVTALVVVLAGCLGVMWHVDQESLKRTDYRRAADSLFLGQCIKEFPDVEVLRNVTATDCGEPHEAQVVGIITLDRERSFPTDDELLGLQEDECAEELAKWAPAYADDETVVLGVLHPLRDGWDSGARSITCFASFTDGPRTGTLFR</sequence>
<name>A0A239KCU0_9ACTN</name>